<keyword evidence="1" id="KW-1133">Transmembrane helix</keyword>
<accession>A0A182MBH6</accession>
<evidence type="ECO:0000313" key="3">
    <source>
        <dbReference type="Proteomes" id="UP000075883"/>
    </source>
</evidence>
<dbReference type="EnsemblMetazoa" id="ACUA014205-RA">
    <property type="protein sequence ID" value="ACUA014205-PA"/>
    <property type="gene ID" value="ACUA014205"/>
</dbReference>
<name>A0A182MBH6_9DIPT</name>
<protein>
    <submittedName>
        <fullName evidence="2">Uncharacterized protein</fullName>
    </submittedName>
</protein>
<proteinExistence type="predicted"/>
<dbReference type="STRING" id="139723.A0A182MBH6"/>
<sequence length="122" mass="13642">MMSRTRIIEQKPQNGGKHCPSLVQKRGCQGLKCHNHHDRKALRVSERESLGIVAVKRLSSGNCCSQTRKAFGRLAKLFRYTVESVLVLPLTVSPFRTRSSLLNVLFISFFNSLLLLMASAVA</sequence>
<keyword evidence="3" id="KW-1185">Reference proteome</keyword>
<reference evidence="2" key="2">
    <citation type="submission" date="2020-05" db="UniProtKB">
        <authorList>
            <consortium name="EnsemblMetazoa"/>
        </authorList>
    </citation>
    <scope>IDENTIFICATION</scope>
    <source>
        <strain evidence="2">A-37</strain>
    </source>
</reference>
<dbReference type="EMBL" id="AXCM01020339">
    <property type="status" value="NOT_ANNOTATED_CDS"/>
    <property type="molecule type" value="Genomic_DNA"/>
</dbReference>
<organism evidence="2 3">
    <name type="scientific">Anopheles culicifacies</name>
    <dbReference type="NCBI Taxonomy" id="139723"/>
    <lineage>
        <taxon>Eukaryota</taxon>
        <taxon>Metazoa</taxon>
        <taxon>Ecdysozoa</taxon>
        <taxon>Arthropoda</taxon>
        <taxon>Hexapoda</taxon>
        <taxon>Insecta</taxon>
        <taxon>Pterygota</taxon>
        <taxon>Neoptera</taxon>
        <taxon>Endopterygota</taxon>
        <taxon>Diptera</taxon>
        <taxon>Nematocera</taxon>
        <taxon>Culicoidea</taxon>
        <taxon>Culicidae</taxon>
        <taxon>Anophelinae</taxon>
        <taxon>Anopheles</taxon>
        <taxon>culicifacies species complex</taxon>
    </lineage>
</organism>
<evidence type="ECO:0000256" key="1">
    <source>
        <dbReference type="SAM" id="Phobius"/>
    </source>
</evidence>
<evidence type="ECO:0000313" key="2">
    <source>
        <dbReference type="EnsemblMetazoa" id="ACUA014205-PA"/>
    </source>
</evidence>
<reference evidence="3" key="1">
    <citation type="submission" date="2013-09" db="EMBL/GenBank/DDBJ databases">
        <title>The Genome Sequence of Anopheles culicifacies species A.</title>
        <authorList>
            <consortium name="The Broad Institute Genomics Platform"/>
            <person name="Neafsey D.E."/>
            <person name="Besansky N."/>
            <person name="Howell P."/>
            <person name="Walton C."/>
            <person name="Young S.K."/>
            <person name="Zeng Q."/>
            <person name="Gargeya S."/>
            <person name="Fitzgerald M."/>
            <person name="Haas B."/>
            <person name="Abouelleil A."/>
            <person name="Allen A.W."/>
            <person name="Alvarado L."/>
            <person name="Arachchi H.M."/>
            <person name="Berlin A.M."/>
            <person name="Chapman S.B."/>
            <person name="Gainer-Dewar J."/>
            <person name="Goldberg J."/>
            <person name="Griggs A."/>
            <person name="Gujja S."/>
            <person name="Hansen M."/>
            <person name="Howarth C."/>
            <person name="Imamovic A."/>
            <person name="Ireland A."/>
            <person name="Larimer J."/>
            <person name="McCowan C."/>
            <person name="Murphy C."/>
            <person name="Pearson M."/>
            <person name="Poon T.W."/>
            <person name="Priest M."/>
            <person name="Roberts A."/>
            <person name="Saif S."/>
            <person name="Shea T."/>
            <person name="Sisk P."/>
            <person name="Sykes S."/>
            <person name="Wortman J."/>
            <person name="Nusbaum C."/>
            <person name="Birren B."/>
        </authorList>
    </citation>
    <scope>NUCLEOTIDE SEQUENCE [LARGE SCALE GENOMIC DNA]</scope>
    <source>
        <strain evidence="3">A-37</strain>
    </source>
</reference>
<keyword evidence="1" id="KW-0812">Transmembrane</keyword>
<dbReference type="Proteomes" id="UP000075883">
    <property type="component" value="Unassembled WGS sequence"/>
</dbReference>
<dbReference type="AlphaFoldDB" id="A0A182MBH6"/>
<dbReference type="VEuPathDB" id="VectorBase:ACUA014205"/>
<keyword evidence="1" id="KW-0472">Membrane</keyword>
<feature type="transmembrane region" description="Helical" evidence="1">
    <location>
        <begin position="101"/>
        <end position="121"/>
    </location>
</feature>